<feature type="domain" description="Protein kinase" evidence="9">
    <location>
        <begin position="81"/>
        <end position="408"/>
    </location>
</feature>
<dbReference type="Gene3D" id="1.10.510.10">
    <property type="entry name" value="Transferase(Phosphotransferase) domain 1"/>
    <property type="match status" value="2"/>
</dbReference>
<keyword evidence="2" id="KW-0808">Transferase</keyword>
<reference evidence="10" key="1">
    <citation type="submission" date="2021-01" db="EMBL/GenBank/DDBJ databases">
        <authorList>
            <person name="Corre E."/>
            <person name="Pelletier E."/>
            <person name="Niang G."/>
            <person name="Scheremetjew M."/>
            <person name="Finn R."/>
            <person name="Kale V."/>
            <person name="Holt S."/>
            <person name="Cochrane G."/>
            <person name="Meng A."/>
            <person name="Brown T."/>
            <person name="Cohen L."/>
        </authorList>
    </citation>
    <scope>NUCLEOTIDE SEQUENCE</scope>
    <source>
        <strain evidence="10">CCMP1381</strain>
    </source>
</reference>
<accession>A0A7S2G643</accession>
<protein>
    <recommendedName>
        <fullName evidence="9">Protein kinase domain-containing protein</fullName>
    </recommendedName>
</protein>
<dbReference type="PANTHER" id="PTHR24058:SF28">
    <property type="entry name" value="SERINE_THREONINE-PROTEIN KINASE MINIBRAIN"/>
    <property type="match status" value="1"/>
</dbReference>
<evidence type="ECO:0000256" key="2">
    <source>
        <dbReference type="ARBA" id="ARBA00022679"/>
    </source>
</evidence>
<keyword evidence="1 7" id="KW-0723">Serine/threonine-protein kinase</keyword>
<dbReference type="GO" id="GO:0005524">
    <property type="term" value="F:ATP binding"/>
    <property type="evidence" value="ECO:0007669"/>
    <property type="project" value="UniProtKB-UniRule"/>
</dbReference>
<dbReference type="EMBL" id="HBGS01032926">
    <property type="protein sequence ID" value="CAD9434630.1"/>
    <property type="molecule type" value="Transcribed_RNA"/>
</dbReference>
<evidence type="ECO:0000256" key="6">
    <source>
        <dbReference type="PROSITE-ProRule" id="PRU10141"/>
    </source>
</evidence>
<keyword evidence="5 6" id="KW-0067">ATP-binding</keyword>
<dbReference type="PANTHER" id="PTHR24058">
    <property type="entry name" value="DUAL SPECIFICITY PROTEIN KINASE"/>
    <property type="match status" value="1"/>
</dbReference>
<feature type="region of interest" description="Disordered" evidence="8">
    <location>
        <begin position="396"/>
        <end position="438"/>
    </location>
</feature>
<dbReference type="PROSITE" id="PS50011">
    <property type="entry name" value="PROTEIN_KINASE_DOM"/>
    <property type="match status" value="1"/>
</dbReference>
<evidence type="ECO:0000259" key="9">
    <source>
        <dbReference type="PROSITE" id="PS50011"/>
    </source>
</evidence>
<keyword evidence="3 6" id="KW-0547">Nucleotide-binding</keyword>
<evidence type="ECO:0000313" key="10">
    <source>
        <dbReference type="EMBL" id="CAD9434630.1"/>
    </source>
</evidence>
<feature type="binding site" evidence="6">
    <location>
        <position position="110"/>
    </location>
    <ligand>
        <name>ATP</name>
        <dbReference type="ChEBI" id="CHEBI:30616"/>
    </ligand>
</feature>
<evidence type="ECO:0000256" key="1">
    <source>
        <dbReference type="ARBA" id="ARBA00022527"/>
    </source>
</evidence>
<dbReference type="Pfam" id="PF00069">
    <property type="entry name" value="Pkinase"/>
    <property type="match status" value="1"/>
</dbReference>
<evidence type="ECO:0000256" key="4">
    <source>
        <dbReference type="ARBA" id="ARBA00022777"/>
    </source>
</evidence>
<dbReference type="PROSITE" id="PS00107">
    <property type="entry name" value="PROTEIN_KINASE_ATP"/>
    <property type="match status" value="1"/>
</dbReference>
<dbReference type="GO" id="GO:0004674">
    <property type="term" value="F:protein serine/threonine kinase activity"/>
    <property type="evidence" value="ECO:0007669"/>
    <property type="project" value="UniProtKB-KW"/>
</dbReference>
<keyword evidence="4" id="KW-0418">Kinase</keyword>
<dbReference type="InterPro" id="IPR000719">
    <property type="entry name" value="Prot_kinase_dom"/>
</dbReference>
<dbReference type="PROSITE" id="PS00108">
    <property type="entry name" value="PROTEIN_KINASE_ST"/>
    <property type="match status" value="1"/>
</dbReference>
<evidence type="ECO:0000256" key="7">
    <source>
        <dbReference type="RuleBase" id="RU000304"/>
    </source>
</evidence>
<dbReference type="AlphaFoldDB" id="A0A7S2G643"/>
<evidence type="ECO:0000256" key="5">
    <source>
        <dbReference type="ARBA" id="ARBA00022840"/>
    </source>
</evidence>
<comment type="similarity">
    <text evidence="7">Belongs to the protein kinase superfamily.</text>
</comment>
<dbReference type="InterPro" id="IPR011009">
    <property type="entry name" value="Kinase-like_dom_sf"/>
</dbReference>
<feature type="compositionally biased region" description="Basic and acidic residues" evidence="8">
    <location>
        <begin position="422"/>
        <end position="438"/>
    </location>
</feature>
<proteinExistence type="inferred from homology"/>
<dbReference type="SUPFAM" id="SSF56112">
    <property type="entry name" value="Protein kinase-like (PK-like)"/>
    <property type="match status" value="1"/>
</dbReference>
<dbReference type="InterPro" id="IPR050494">
    <property type="entry name" value="Ser_Thr_dual-spec_kinase"/>
</dbReference>
<evidence type="ECO:0000256" key="8">
    <source>
        <dbReference type="SAM" id="MobiDB-lite"/>
    </source>
</evidence>
<evidence type="ECO:0000256" key="3">
    <source>
        <dbReference type="ARBA" id="ARBA00022741"/>
    </source>
</evidence>
<gene>
    <name evidence="10" type="ORF">DSPE1174_LOCUS16935</name>
</gene>
<dbReference type="InterPro" id="IPR008271">
    <property type="entry name" value="Ser/Thr_kinase_AS"/>
</dbReference>
<feature type="compositionally biased region" description="Polar residues" evidence="8">
    <location>
        <begin position="412"/>
        <end position="421"/>
    </location>
</feature>
<dbReference type="InterPro" id="IPR017441">
    <property type="entry name" value="Protein_kinase_ATP_BS"/>
</dbReference>
<name>A0A7S2G643_9STRA</name>
<organism evidence="10">
    <name type="scientific">Octactis speculum</name>
    <dbReference type="NCBI Taxonomy" id="3111310"/>
    <lineage>
        <taxon>Eukaryota</taxon>
        <taxon>Sar</taxon>
        <taxon>Stramenopiles</taxon>
        <taxon>Ochrophyta</taxon>
        <taxon>Dictyochophyceae</taxon>
        <taxon>Dictyochales</taxon>
        <taxon>Dictyochaceae</taxon>
        <taxon>Octactis</taxon>
    </lineage>
</organism>
<sequence length="438" mass="50261">MEPLKDSEQRLCLQTQMIAPTRNQRERPISKLTGGLMHTYKFINQVYYAKKSTKKKEQKLMSTSEPQDYVPHRKEVIDGRWVVQKNIGKGSFGRVIWVYDKETEDNLAMKMIKRRKPFVQQAQMEIKLLRKLMEADPKGQHHCVRLIANTMFKGHPCIFFELLSYNLYEVLKYTQFKGISLTLIYKFGRQLLEALAFLSTIEIIHCDLKPENILLCDPRRSALKVIDFGSSCIAGQGLYSYIQSRFYRSPEVMLGMTHSCAIDMWSLGCILVEMHTGQPLFSGANNQEQMGCLTRTLGLPSTKFLAQGDKKIVRTFFKELKNDDGGFEYGLYDSVSEHTSEQSDSGQMDQTLRDVIYDKRQEILAESGPKKTSSLKDYENFVDMITQMLAFDPEDRLKPSEGLKHPFIKGMSTASQESKSVSGREKVSKKKVDSKIQN</sequence>
<dbReference type="SMART" id="SM00220">
    <property type="entry name" value="S_TKc"/>
    <property type="match status" value="1"/>
</dbReference>